<dbReference type="Pfam" id="PF01546">
    <property type="entry name" value="Peptidase_M20"/>
    <property type="match status" value="1"/>
</dbReference>
<evidence type="ECO:0000256" key="2">
    <source>
        <dbReference type="ARBA" id="ARBA00022801"/>
    </source>
</evidence>
<dbReference type="SUPFAM" id="SSF55031">
    <property type="entry name" value="Bacterial exopeptidase dimerisation domain"/>
    <property type="match status" value="1"/>
</dbReference>
<organism evidence="4">
    <name type="scientific">hydrothermal vent metagenome</name>
    <dbReference type="NCBI Taxonomy" id="652676"/>
    <lineage>
        <taxon>unclassified sequences</taxon>
        <taxon>metagenomes</taxon>
        <taxon>ecological metagenomes</taxon>
    </lineage>
</organism>
<gene>
    <name evidence="4" type="ORF">MNBD_UNCLBAC01-1131</name>
</gene>
<keyword evidence="1" id="KW-0479">Metal-binding</keyword>
<dbReference type="InterPro" id="IPR036264">
    <property type="entry name" value="Bact_exopeptidase_dim_dom"/>
</dbReference>
<sequence length="397" mass="43638">MKECPEIFNWIDSQEDVMLNLLTEWAGINTHTSNFSGLHNFSEKITSVFSIFNESIEYVDLPSYEAINNNGEVEKCSVAPAIALCKRPEAKKQILFVCHMDTVFPKEGAFQDVVRERDLLKGPGVADAKGGIVVMLKVLEAFEQWEGKESVGWKVVLNADEEIGSPSSADFIMETAKKFNFGFVFEPCLPDGNLVGTRKGSGNFTLVVRGKSAHAGRHHVDGRNAIEAAAECISKVAGLNHQREGLTVNIGVIDGGTAFNVVPELAIVRFNVRIKQGKDKVFVEENINKIIQEVAQTHEVNIQLHGRFFATPKILDEKGLKLFNHVKVCGQELGMDIRWFESGGVCDGNRLAAVGLPTVDTLGVRGGGLHSDQEYMEVESLIERVKLGVLSLIKEGL</sequence>
<dbReference type="SUPFAM" id="SSF53187">
    <property type="entry name" value="Zn-dependent exopeptidases"/>
    <property type="match status" value="1"/>
</dbReference>
<evidence type="ECO:0000259" key="3">
    <source>
        <dbReference type="Pfam" id="PF07687"/>
    </source>
</evidence>
<dbReference type="NCBIfam" id="NF005602">
    <property type="entry name" value="PRK07338.1"/>
    <property type="match status" value="1"/>
</dbReference>
<dbReference type="InterPro" id="IPR017150">
    <property type="entry name" value="Pept_M20_glutamate_carboxypep"/>
</dbReference>
<dbReference type="InterPro" id="IPR002933">
    <property type="entry name" value="Peptidase_M20"/>
</dbReference>
<dbReference type="Pfam" id="PF07687">
    <property type="entry name" value="M20_dimer"/>
    <property type="match status" value="1"/>
</dbReference>
<dbReference type="GO" id="GO:0046872">
    <property type="term" value="F:metal ion binding"/>
    <property type="evidence" value="ECO:0007669"/>
    <property type="project" value="UniProtKB-KW"/>
</dbReference>
<accession>A0A3B1DLX3</accession>
<dbReference type="EMBL" id="UOGJ01000075">
    <property type="protein sequence ID" value="VAX35930.1"/>
    <property type="molecule type" value="Genomic_DNA"/>
</dbReference>
<reference evidence="4" key="1">
    <citation type="submission" date="2018-06" db="EMBL/GenBank/DDBJ databases">
        <authorList>
            <person name="Zhirakovskaya E."/>
        </authorList>
    </citation>
    <scope>NUCLEOTIDE SEQUENCE</scope>
</reference>
<name>A0A3B1DLX3_9ZZZZ</name>
<keyword evidence="2" id="KW-0378">Hydrolase</keyword>
<dbReference type="PANTHER" id="PTHR43808:SF9">
    <property type="entry name" value="BLL0789 PROTEIN"/>
    <property type="match status" value="1"/>
</dbReference>
<dbReference type="AlphaFoldDB" id="A0A3B1DLX3"/>
<evidence type="ECO:0000313" key="4">
    <source>
        <dbReference type="EMBL" id="VAX35930.1"/>
    </source>
</evidence>
<protein>
    <recommendedName>
        <fullName evidence="3">Peptidase M20 dimerisation domain-containing protein</fullName>
    </recommendedName>
</protein>
<dbReference type="InterPro" id="IPR050072">
    <property type="entry name" value="Peptidase_M20A"/>
</dbReference>
<proteinExistence type="predicted"/>
<dbReference type="Gene3D" id="3.30.70.360">
    <property type="match status" value="1"/>
</dbReference>
<dbReference type="GO" id="GO:0016787">
    <property type="term" value="F:hydrolase activity"/>
    <property type="evidence" value="ECO:0007669"/>
    <property type="project" value="UniProtKB-KW"/>
</dbReference>
<evidence type="ECO:0000256" key="1">
    <source>
        <dbReference type="ARBA" id="ARBA00022723"/>
    </source>
</evidence>
<dbReference type="Gene3D" id="3.40.630.10">
    <property type="entry name" value="Zn peptidases"/>
    <property type="match status" value="1"/>
</dbReference>
<dbReference type="PIRSF" id="PIRSF037238">
    <property type="entry name" value="Carboxypeptidase_G2"/>
    <property type="match status" value="1"/>
</dbReference>
<feature type="domain" description="Peptidase M20 dimerisation" evidence="3">
    <location>
        <begin position="198"/>
        <end position="296"/>
    </location>
</feature>
<dbReference type="PANTHER" id="PTHR43808">
    <property type="entry name" value="ACETYLORNITHINE DEACETYLASE"/>
    <property type="match status" value="1"/>
</dbReference>
<dbReference type="InterPro" id="IPR011650">
    <property type="entry name" value="Peptidase_M20_dimer"/>
</dbReference>